<accession>A0A4Q7NDP8</accession>
<evidence type="ECO:0000313" key="3">
    <source>
        <dbReference type="EMBL" id="RZS81201.1"/>
    </source>
</evidence>
<dbReference type="InterPro" id="IPR000014">
    <property type="entry name" value="PAS"/>
</dbReference>
<proteinExistence type="predicted"/>
<dbReference type="Pfam" id="PF00990">
    <property type="entry name" value="GGDEF"/>
    <property type="match status" value="1"/>
</dbReference>
<dbReference type="SMART" id="SM00091">
    <property type="entry name" value="PAS"/>
    <property type="match status" value="1"/>
</dbReference>
<dbReference type="SMART" id="SM00065">
    <property type="entry name" value="GAF"/>
    <property type="match status" value="1"/>
</dbReference>
<gene>
    <name evidence="3" type="ORF">EV675_3822</name>
</gene>
<dbReference type="SUPFAM" id="SSF55785">
    <property type="entry name" value="PYP-like sensor domain (PAS domain)"/>
    <property type="match status" value="1"/>
</dbReference>
<organism evidence="3 4">
    <name type="scientific">Pigmentiphaga kullae</name>
    <dbReference type="NCBI Taxonomy" id="151784"/>
    <lineage>
        <taxon>Bacteria</taxon>
        <taxon>Pseudomonadati</taxon>
        <taxon>Pseudomonadota</taxon>
        <taxon>Betaproteobacteria</taxon>
        <taxon>Burkholderiales</taxon>
        <taxon>Alcaligenaceae</taxon>
        <taxon>Pigmentiphaga</taxon>
    </lineage>
</organism>
<dbReference type="InterPro" id="IPR035965">
    <property type="entry name" value="PAS-like_dom_sf"/>
</dbReference>
<evidence type="ECO:0000259" key="1">
    <source>
        <dbReference type="PROSITE" id="PS50112"/>
    </source>
</evidence>
<dbReference type="PROSITE" id="PS50887">
    <property type="entry name" value="GGDEF"/>
    <property type="match status" value="1"/>
</dbReference>
<dbReference type="PANTHER" id="PTHR44757:SF2">
    <property type="entry name" value="BIOFILM ARCHITECTURE MAINTENANCE PROTEIN MBAA"/>
    <property type="match status" value="1"/>
</dbReference>
<evidence type="ECO:0000313" key="4">
    <source>
        <dbReference type="Proteomes" id="UP000292445"/>
    </source>
</evidence>
<dbReference type="PANTHER" id="PTHR44757">
    <property type="entry name" value="DIGUANYLATE CYCLASE DGCP"/>
    <property type="match status" value="1"/>
</dbReference>
<feature type="domain" description="GGDEF" evidence="2">
    <location>
        <begin position="352"/>
        <end position="486"/>
    </location>
</feature>
<dbReference type="OrthoDB" id="5571399at2"/>
<dbReference type="RefSeq" id="WP_130358788.1">
    <property type="nucleotide sequence ID" value="NZ_SGXC01000002.1"/>
</dbReference>
<dbReference type="SUPFAM" id="SSF55781">
    <property type="entry name" value="GAF domain-like"/>
    <property type="match status" value="1"/>
</dbReference>
<sequence>MQVAPLAPDEEQRLSLLQALDLLDTPPEPAFDLITRLTANAIGVPIALVSLIDRDRQWFKSRIGIEISETPREYAFCAHCILGGERLLVPDATQDPRFFDNPLVSGAPGVRFYAGIPLRSIDGLALGSLCVLDTVPRQLSASQLDLLSDAAQLANRELTQREAALRVRITTESSLAAGLAALEKQVEQRTRELSHAHEQLQTLTDHLPAMIGYFGPDLRYRFVNEAYRAVVGKASRDIIGHSLAETFGPEKAHEIERHVKRAVRRHKRVSFEMPLAFPDGTMHYGAVTLIPDIVEDRIVGFHSIVHDITERRTREQATRLEARRDTLTGLPNRRAVQERLPRAMASTDRRGGVLEVLFLDLDGFKQVNDTLGHDQGDLLLKEIARRLKAGLPHVELVARLSGDEFVVIARDDAGHAQGETLAGQILADIADPMQLAGQAVQVHASLGIAVYRAGSGTSPTHLLRAADMAMYEAKRAGRNRYRVSPETG</sequence>
<dbReference type="EMBL" id="SGXC01000002">
    <property type="protein sequence ID" value="RZS81201.1"/>
    <property type="molecule type" value="Genomic_DNA"/>
</dbReference>
<dbReference type="Gene3D" id="3.30.70.270">
    <property type="match status" value="1"/>
</dbReference>
<dbReference type="CDD" id="cd00130">
    <property type="entry name" value="PAS"/>
    <property type="match status" value="1"/>
</dbReference>
<dbReference type="Gene3D" id="3.30.450.40">
    <property type="match status" value="1"/>
</dbReference>
<dbReference type="InterPro" id="IPR043128">
    <property type="entry name" value="Rev_trsase/Diguanyl_cyclase"/>
</dbReference>
<dbReference type="InterPro" id="IPR052155">
    <property type="entry name" value="Biofilm_reg_signaling"/>
</dbReference>
<dbReference type="Pfam" id="PF08448">
    <property type="entry name" value="PAS_4"/>
    <property type="match status" value="1"/>
</dbReference>
<dbReference type="AlphaFoldDB" id="A0A4Q7NDP8"/>
<keyword evidence="4" id="KW-1185">Reference proteome</keyword>
<name>A0A4Q7NDP8_9BURK</name>
<dbReference type="Pfam" id="PF01590">
    <property type="entry name" value="GAF"/>
    <property type="match status" value="1"/>
</dbReference>
<feature type="domain" description="PAS" evidence="1">
    <location>
        <begin position="196"/>
        <end position="266"/>
    </location>
</feature>
<dbReference type="Gene3D" id="3.30.450.20">
    <property type="entry name" value="PAS domain"/>
    <property type="match status" value="1"/>
</dbReference>
<dbReference type="Proteomes" id="UP000292445">
    <property type="component" value="Unassembled WGS sequence"/>
</dbReference>
<dbReference type="NCBIfam" id="TIGR00229">
    <property type="entry name" value="sensory_box"/>
    <property type="match status" value="1"/>
</dbReference>
<evidence type="ECO:0000259" key="2">
    <source>
        <dbReference type="PROSITE" id="PS50887"/>
    </source>
</evidence>
<dbReference type="InterPro" id="IPR029787">
    <property type="entry name" value="Nucleotide_cyclase"/>
</dbReference>
<dbReference type="SUPFAM" id="SSF55073">
    <property type="entry name" value="Nucleotide cyclase"/>
    <property type="match status" value="1"/>
</dbReference>
<dbReference type="InterPro" id="IPR029016">
    <property type="entry name" value="GAF-like_dom_sf"/>
</dbReference>
<protein>
    <submittedName>
        <fullName evidence="3">Diguanylate cyclase with GAF sensor</fullName>
    </submittedName>
</protein>
<dbReference type="InterPro" id="IPR013656">
    <property type="entry name" value="PAS_4"/>
</dbReference>
<comment type="caution">
    <text evidence="3">The sequence shown here is derived from an EMBL/GenBank/DDBJ whole genome shotgun (WGS) entry which is preliminary data.</text>
</comment>
<dbReference type="PROSITE" id="PS50112">
    <property type="entry name" value="PAS"/>
    <property type="match status" value="1"/>
</dbReference>
<reference evidence="3 4" key="1">
    <citation type="submission" date="2019-02" db="EMBL/GenBank/DDBJ databases">
        <title>Genomic Encyclopedia of Type Strains, Phase IV (KMG-IV): sequencing the most valuable type-strain genomes for metagenomic binning, comparative biology and taxonomic classification.</title>
        <authorList>
            <person name="Goeker M."/>
        </authorList>
    </citation>
    <scope>NUCLEOTIDE SEQUENCE [LARGE SCALE GENOMIC DNA]</scope>
    <source>
        <strain evidence="3 4">K24</strain>
    </source>
</reference>
<dbReference type="InterPro" id="IPR003018">
    <property type="entry name" value="GAF"/>
</dbReference>
<dbReference type="CDD" id="cd01949">
    <property type="entry name" value="GGDEF"/>
    <property type="match status" value="1"/>
</dbReference>
<dbReference type="NCBIfam" id="TIGR00254">
    <property type="entry name" value="GGDEF"/>
    <property type="match status" value="1"/>
</dbReference>
<dbReference type="InterPro" id="IPR000160">
    <property type="entry name" value="GGDEF_dom"/>
</dbReference>
<dbReference type="SMART" id="SM00267">
    <property type="entry name" value="GGDEF"/>
    <property type="match status" value="1"/>
</dbReference>